<protein>
    <submittedName>
        <fullName evidence="8">LSU ribosomal maturation GTPase RbgA (B. subtilis YlqF)</fullName>
    </submittedName>
</protein>
<dbReference type="Gene3D" id="3.40.50.300">
    <property type="entry name" value="P-loop containing nucleotide triphosphate hydrolases"/>
    <property type="match status" value="1"/>
</dbReference>
<name>A0A3B0WU29_9ZZZZ</name>
<keyword evidence="2" id="KW-0963">Cytoplasm</keyword>
<evidence type="ECO:0000256" key="2">
    <source>
        <dbReference type="ARBA" id="ARBA00022490"/>
    </source>
</evidence>
<keyword evidence="5" id="KW-0694">RNA-binding</keyword>
<evidence type="ECO:0000256" key="1">
    <source>
        <dbReference type="ARBA" id="ARBA00004496"/>
    </source>
</evidence>
<proteinExistence type="predicted"/>
<dbReference type="FunFam" id="3.40.50.300:FF:000590">
    <property type="entry name" value="Ribosome biogenesis GTPase A"/>
    <property type="match status" value="1"/>
</dbReference>
<dbReference type="GO" id="GO:0003723">
    <property type="term" value="F:RNA binding"/>
    <property type="evidence" value="ECO:0007669"/>
    <property type="project" value="UniProtKB-KW"/>
</dbReference>
<evidence type="ECO:0000256" key="3">
    <source>
        <dbReference type="ARBA" id="ARBA00022741"/>
    </source>
</evidence>
<dbReference type="PANTHER" id="PTHR45782:SF4">
    <property type="entry name" value="MITOCHONDRIAL RIBOSOME-ASSOCIATED GTPASE 1"/>
    <property type="match status" value="1"/>
</dbReference>
<comment type="subcellular location">
    <subcellularLocation>
        <location evidence="1">Cytoplasm</location>
    </subcellularLocation>
</comment>
<dbReference type="SUPFAM" id="SSF52540">
    <property type="entry name" value="P-loop containing nucleoside triphosphate hydrolases"/>
    <property type="match status" value="1"/>
</dbReference>
<dbReference type="Gene3D" id="1.10.1580.10">
    <property type="match status" value="1"/>
</dbReference>
<dbReference type="FunFam" id="1.10.1580.10:FF:000003">
    <property type="entry name" value="Ribosome biogenesis GTPase A"/>
    <property type="match status" value="1"/>
</dbReference>
<dbReference type="EMBL" id="UOFE01000030">
    <property type="protein sequence ID" value="VAW52679.1"/>
    <property type="molecule type" value="Genomic_DNA"/>
</dbReference>
<dbReference type="InterPro" id="IPR006073">
    <property type="entry name" value="GTP-bd"/>
</dbReference>
<gene>
    <name evidence="8" type="ORF">MNBD_GAMMA05-490</name>
</gene>
<dbReference type="PRINTS" id="PR00326">
    <property type="entry name" value="GTP1OBG"/>
</dbReference>
<evidence type="ECO:0000313" key="8">
    <source>
        <dbReference type="EMBL" id="VAW52679.1"/>
    </source>
</evidence>
<dbReference type="GO" id="GO:0003924">
    <property type="term" value="F:GTPase activity"/>
    <property type="evidence" value="ECO:0007669"/>
    <property type="project" value="TreeGrafter"/>
</dbReference>
<keyword evidence="3" id="KW-0547">Nucleotide-binding</keyword>
<evidence type="ECO:0000256" key="5">
    <source>
        <dbReference type="ARBA" id="ARBA00022884"/>
    </source>
</evidence>
<dbReference type="GO" id="GO:0005525">
    <property type="term" value="F:GTP binding"/>
    <property type="evidence" value="ECO:0007669"/>
    <property type="project" value="UniProtKB-KW"/>
</dbReference>
<dbReference type="InterPro" id="IPR019991">
    <property type="entry name" value="GTP-bd_ribosome_bgen"/>
</dbReference>
<organism evidence="8">
    <name type="scientific">hydrothermal vent metagenome</name>
    <dbReference type="NCBI Taxonomy" id="652676"/>
    <lineage>
        <taxon>unclassified sequences</taxon>
        <taxon>metagenomes</taxon>
        <taxon>ecological metagenomes</taxon>
    </lineage>
</organism>
<feature type="domain" description="G" evidence="7">
    <location>
        <begin position="116"/>
        <end position="181"/>
    </location>
</feature>
<evidence type="ECO:0000256" key="4">
    <source>
        <dbReference type="ARBA" id="ARBA00022801"/>
    </source>
</evidence>
<dbReference type="GO" id="GO:0005737">
    <property type="term" value="C:cytoplasm"/>
    <property type="evidence" value="ECO:0007669"/>
    <property type="project" value="UniProtKB-SubCell"/>
</dbReference>
<dbReference type="Pfam" id="PF01926">
    <property type="entry name" value="MMR_HSR1"/>
    <property type="match status" value="1"/>
</dbReference>
<dbReference type="InterPro" id="IPR023179">
    <property type="entry name" value="GTP-bd_ortho_bundle_sf"/>
</dbReference>
<reference evidence="8" key="1">
    <citation type="submission" date="2018-06" db="EMBL/GenBank/DDBJ databases">
        <authorList>
            <person name="Zhirakovskaya E."/>
        </authorList>
    </citation>
    <scope>NUCLEOTIDE SEQUENCE</scope>
</reference>
<dbReference type="InterPro" id="IPR027417">
    <property type="entry name" value="P-loop_NTPase"/>
</dbReference>
<evidence type="ECO:0000256" key="6">
    <source>
        <dbReference type="ARBA" id="ARBA00023134"/>
    </source>
</evidence>
<dbReference type="AlphaFoldDB" id="A0A3B0WU29"/>
<dbReference type="PANTHER" id="PTHR45782">
    <property type="entry name" value="MITOCHONDRIAL RIBOSOME-ASSOCIATED GTPASE 1"/>
    <property type="match status" value="1"/>
</dbReference>
<dbReference type="NCBIfam" id="TIGR03596">
    <property type="entry name" value="GTPase_YlqF"/>
    <property type="match status" value="1"/>
</dbReference>
<keyword evidence="4" id="KW-0378">Hydrolase</keyword>
<dbReference type="PIRSF" id="PIRSF006230">
    <property type="entry name" value="MG442"/>
    <property type="match status" value="1"/>
</dbReference>
<dbReference type="CDD" id="cd01856">
    <property type="entry name" value="YlqF"/>
    <property type="match status" value="1"/>
</dbReference>
<evidence type="ECO:0000259" key="7">
    <source>
        <dbReference type="Pfam" id="PF01926"/>
    </source>
</evidence>
<accession>A0A3B0WU29</accession>
<dbReference type="GO" id="GO:0006412">
    <property type="term" value="P:translation"/>
    <property type="evidence" value="ECO:0007669"/>
    <property type="project" value="TreeGrafter"/>
</dbReference>
<dbReference type="InterPro" id="IPR016478">
    <property type="entry name" value="GTPase_MTG1"/>
</dbReference>
<keyword evidence="6" id="KW-0342">GTP-binding</keyword>
<sequence>MAVQWYPGHMNKARRIIKESMPDVDLVIEVMDARIPFSSENPMVAELRQHRPCIKILNKSDLADPATTKVWIKDLEKEQGVKAQALSVLDKSKTKNLPALCRKLLPERGSAVKPIRIMIMGIPNVGKSTLINTLAGKTLAKVGDEPAVTKVVSSAQQRIILEGGIALSDTPGILWPKIENGNSSYRLAVTGAIKNTAIDFEDIAMFAAEYLVSAYPERVVERYKLKTCPETDIGLLEAIGRKRGCLRAGGIIDLQRVSEILIHEIRAGDLGPLSFETPEMIEVETAVEEE</sequence>